<evidence type="ECO:0000313" key="10">
    <source>
        <dbReference type="Proteomes" id="UP001307889"/>
    </source>
</evidence>
<evidence type="ECO:0000259" key="8">
    <source>
        <dbReference type="PROSITE" id="PS00434"/>
    </source>
</evidence>
<dbReference type="EMBL" id="AP028913">
    <property type="protein sequence ID" value="BES94990.1"/>
    <property type="molecule type" value="Genomic_DNA"/>
</dbReference>
<dbReference type="InterPro" id="IPR036390">
    <property type="entry name" value="WH_DNA-bd_sf"/>
</dbReference>
<evidence type="ECO:0000256" key="4">
    <source>
        <dbReference type="ARBA" id="ARBA00023242"/>
    </source>
</evidence>
<organism evidence="9 10">
    <name type="scientific">Nesidiocoris tenuis</name>
    <dbReference type="NCBI Taxonomy" id="355587"/>
    <lineage>
        <taxon>Eukaryota</taxon>
        <taxon>Metazoa</taxon>
        <taxon>Ecdysozoa</taxon>
        <taxon>Arthropoda</taxon>
        <taxon>Hexapoda</taxon>
        <taxon>Insecta</taxon>
        <taxon>Pterygota</taxon>
        <taxon>Neoptera</taxon>
        <taxon>Paraneoptera</taxon>
        <taxon>Hemiptera</taxon>
        <taxon>Heteroptera</taxon>
        <taxon>Panheteroptera</taxon>
        <taxon>Cimicomorpha</taxon>
        <taxon>Miridae</taxon>
        <taxon>Dicyphina</taxon>
        <taxon>Nesidiocoris</taxon>
    </lineage>
</organism>
<dbReference type="PANTHER" id="PTHR10015:SF427">
    <property type="entry name" value="HEAT SHOCK FACTOR PROTEIN"/>
    <property type="match status" value="1"/>
</dbReference>
<keyword evidence="10" id="KW-1185">Reference proteome</keyword>
<evidence type="ECO:0000313" key="9">
    <source>
        <dbReference type="EMBL" id="BES94990.1"/>
    </source>
</evidence>
<dbReference type="PANTHER" id="PTHR10015">
    <property type="entry name" value="HEAT SHOCK TRANSCRIPTION FACTOR"/>
    <property type="match status" value="1"/>
</dbReference>
<feature type="compositionally biased region" description="Polar residues" evidence="7">
    <location>
        <begin position="405"/>
        <end position="421"/>
    </location>
</feature>
<dbReference type="Proteomes" id="UP001307889">
    <property type="component" value="Chromosome 5"/>
</dbReference>
<evidence type="ECO:0000256" key="3">
    <source>
        <dbReference type="ARBA" id="ARBA00023125"/>
    </source>
</evidence>
<evidence type="ECO:0000256" key="2">
    <source>
        <dbReference type="ARBA" id="ARBA00006403"/>
    </source>
</evidence>
<comment type="similarity">
    <text evidence="2 5">Belongs to the HSF family.</text>
</comment>
<evidence type="ECO:0000256" key="7">
    <source>
        <dbReference type="SAM" id="MobiDB-lite"/>
    </source>
</evidence>
<dbReference type="PRINTS" id="PR00056">
    <property type="entry name" value="HSFDOMAIN"/>
</dbReference>
<dbReference type="PROSITE" id="PS00434">
    <property type="entry name" value="HSF_DOMAIN"/>
    <property type="match status" value="1"/>
</dbReference>
<keyword evidence="6" id="KW-0175">Coiled coil</keyword>
<name>A0ABN7AS04_9HEMI</name>
<feature type="compositionally biased region" description="Basic and acidic residues" evidence="7">
    <location>
        <begin position="382"/>
        <end position="393"/>
    </location>
</feature>
<keyword evidence="9" id="KW-0346">Stress response</keyword>
<dbReference type="SMART" id="SM00415">
    <property type="entry name" value="HSF"/>
    <property type="match status" value="1"/>
</dbReference>
<proteinExistence type="inferred from homology"/>
<dbReference type="InterPro" id="IPR000232">
    <property type="entry name" value="HSF_DNA-bd"/>
</dbReference>
<reference evidence="9 10" key="1">
    <citation type="submission" date="2023-09" db="EMBL/GenBank/DDBJ databases">
        <title>Nesidiocoris tenuis whole genome shotgun sequence.</title>
        <authorList>
            <person name="Shibata T."/>
            <person name="Shimoda M."/>
            <person name="Kobayashi T."/>
            <person name="Uehara T."/>
        </authorList>
    </citation>
    <scope>NUCLEOTIDE SEQUENCE [LARGE SCALE GENOMIC DNA]</scope>
    <source>
        <strain evidence="9 10">Japan</strain>
    </source>
</reference>
<comment type="subcellular location">
    <subcellularLocation>
        <location evidence="1">Nucleus</location>
    </subcellularLocation>
</comment>
<keyword evidence="3" id="KW-0238">DNA-binding</keyword>
<gene>
    <name evidence="9" type="ORF">NTJ_07800</name>
</gene>
<feature type="coiled-coil region" evidence="6">
    <location>
        <begin position="131"/>
        <end position="158"/>
    </location>
</feature>
<protein>
    <submittedName>
        <fullName evidence="9">Heat shock</fullName>
    </submittedName>
</protein>
<accession>A0ABN7AS04</accession>
<evidence type="ECO:0000256" key="1">
    <source>
        <dbReference type="ARBA" id="ARBA00004123"/>
    </source>
</evidence>
<evidence type="ECO:0000256" key="5">
    <source>
        <dbReference type="RuleBase" id="RU004020"/>
    </source>
</evidence>
<keyword evidence="4" id="KW-0539">Nucleus</keyword>
<evidence type="ECO:0000256" key="6">
    <source>
        <dbReference type="SAM" id="Coils"/>
    </source>
</evidence>
<dbReference type="InterPro" id="IPR036388">
    <property type="entry name" value="WH-like_DNA-bd_sf"/>
</dbReference>
<feature type="domain" description="HSF-type DNA-binding" evidence="8">
    <location>
        <begin position="52"/>
        <end position="76"/>
    </location>
</feature>
<dbReference type="SUPFAM" id="SSF46785">
    <property type="entry name" value="Winged helix' DNA-binding domain"/>
    <property type="match status" value="1"/>
</dbReference>
<dbReference type="Pfam" id="PF00447">
    <property type="entry name" value="HSF_DNA-bind"/>
    <property type="match status" value="1"/>
</dbReference>
<dbReference type="Gene3D" id="1.10.10.10">
    <property type="entry name" value="Winged helix-like DNA-binding domain superfamily/Winged helix DNA-binding domain"/>
    <property type="match status" value="1"/>
</dbReference>
<feature type="compositionally biased region" description="Polar residues" evidence="7">
    <location>
        <begin position="359"/>
        <end position="379"/>
    </location>
</feature>
<sequence length="579" mass="64523">MTSNAVPTSVPAFIAKLWHMVSDEKCNDLISWSEDGSSFIIKDQARFCSQLLPRYYKHNNMASFIRQLNKYGFHKVSTIESSSLRNEKGDFEFAHEFFVKGCVESLEMIKRKMTTTSREVVDIKGDMAPLLQQLLMQVQVLKDNHETFEAKMSTMKRENDALWREHSILRQKYVKQQKMINKLIQFLVTLVQQTRTVNINRNRSVPLILKDLKQSSLMAIEAKKKDTPVICEVEPLEAQDDPSTTSSSKTNNPKAAKYIIRDDPLVSPAPYLINSPIEHTIIEPDASAMSINPCSPEDPATLEILTCPPYTGVEPSVMWADAPLHGNFPSMGSPLDHAFDLDSPSSSRVITVNPQDVTPSILTRGVSPQQQNTSATSPANPGKKDPKPAKLETRQPPVAVKQEPMDQSCSSSVPTGSSAQIDLNDGILSPTSEYNSSQKRKNKRKEPGSSLVLSENNSRQDIETHLDVVQSDLDSLKDILQGLDTSAIMSLFTEQDPLELNKFNDGNHRQQLVSFNPGLIDITDMLNDEDPTETTIPPASPGNADLNIDSMLNTPIPTPNFDRLTTELNYAFSPKRAKK</sequence>
<feature type="region of interest" description="Disordered" evidence="7">
    <location>
        <begin position="359"/>
        <end position="458"/>
    </location>
</feature>